<reference evidence="2" key="1">
    <citation type="submission" date="2016-06" db="EMBL/GenBank/DDBJ databases">
        <authorList>
            <person name="Cuomo C."/>
            <person name="Litvintseva A."/>
            <person name="Heitman J."/>
            <person name="Chen Y."/>
            <person name="Sun S."/>
            <person name="Springer D."/>
            <person name="Dromer F."/>
            <person name="Young S."/>
            <person name="Zeng Q."/>
            <person name="Chapman S."/>
            <person name="Gujja S."/>
            <person name="Saif S."/>
            <person name="Birren B."/>
        </authorList>
    </citation>
    <scope>NUCLEOTIDE SEQUENCE</scope>
    <source>
        <strain evidence="2">CBS 7841</strain>
    </source>
</reference>
<reference evidence="2" key="2">
    <citation type="journal article" date="2022" name="Elife">
        <title>Obligate sexual reproduction of a homothallic fungus closely related to the Cryptococcus pathogenic species complex.</title>
        <authorList>
            <person name="Passer A.R."/>
            <person name="Clancey S.A."/>
            <person name="Shea T."/>
            <person name="David-Palma M."/>
            <person name="Averette A.F."/>
            <person name="Boekhout T."/>
            <person name="Porcel B.M."/>
            <person name="Nowrousian M."/>
            <person name="Cuomo C.A."/>
            <person name="Sun S."/>
            <person name="Heitman J."/>
            <person name="Coelho M.A."/>
        </authorList>
    </citation>
    <scope>NUCLEOTIDE SEQUENCE</scope>
    <source>
        <strain evidence="2">CBS 7841</strain>
    </source>
</reference>
<feature type="region of interest" description="Disordered" evidence="1">
    <location>
        <begin position="261"/>
        <end position="321"/>
    </location>
</feature>
<dbReference type="EMBL" id="CP143788">
    <property type="protein sequence ID" value="WVN89301.1"/>
    <property type="molecule type" value="Genomic_DNA"/>
</dbReference>
<protein>
    <submittedName>
        <fullName evidence="2">Uncharacterized protein</fullName>
    </submittedName>
</protein>
<keyword evidence="3" id="KW-1185">Reference proteome</keyword>
<proteinExistence type="predicted"/>
<name>A0A1E3IPF9_9TREE</name>
<feature type="compositionally biased region" description="Polar residues" evidence="1">
    <location>
        <begin position="211"/>
        <end position="228"/>
    </location>
</feature>
<dbReference type="RefSeq" id="XP_066070001.1">
    <property type="nucleotide sequence ID" value="XM_066213904.1"/>
</dbReference>
<dbReference type="GeneID" id="91088732"/>
<gene>
    <name evidence="2" type="ORF">L203_104522</name>
</gene>
<feature type="compositionally biased region" description="Basic and acidic residues" evidence="1">
    <location>
        <begin position="295"/>
        <end position="307"/>
    </location>
</feature>
<sequence length="321" mass="35459">MVAQKAGPEGPPSLIYCRWDFCIQSFATYLEWEAHFTVEHVAYEKTQDLSGKFRRRRRADGLWELVEPKVTSSQQIPLDIEHSQTTGDTSMTSHTMSFPMPASFEGLLTSMPINMILPPQSPLKIDSNERNHEQLVMEDLIVPNARHKENQTYQFHSQDKPEASQDSGLEIGASYDSRLRRTPPSSNRQRLFVSPSGSASESNAALPHPFTQFTPQHQPSSFPSTQAHSESLNLLTHFPISGSGNMIQLDTSVIATLPAVREQKTPTSSVETGKTPGSAGPESLKRIPLAFGSAKDVESPKTHEQSVDRGGVGFGFGQQKQ</sequence>
<evidence type="ECO:0000256" key="1">
    <source>
        <dbReference type="SAM" id="MobiDB-lite"/>
    </source>
</evidence>
<evidence type="ECO:0000313" key="2">
    <source>
        <dbReference type="EMBL" id="WVN89301.1"/>
    </source>
</evidence>
<evidence type="ECO:0000313" key="3">
    <source>
        <dbReference type="Proteomes" id="UP000094043"/>
    </source>
</evidence>
<organism evidence="2 3">
    <name type="scientific">Cryptococcus depauperatus CBS 7841</name>
    <dbReference type="NCBI Taxonomy" id="1295531"/>
    <lineage>
        <taxon>Eukaryota</taxon>
        <taxon>Fungi</taxon>
        <taxon>Dikarya</taxon>
        <taxon>Basidiomycota</taxon>
        <taxon>Agaricomycotina</taxon>
        <taxon>Tremellomycetes</taxon>
        <taxon>Tremellales</taxon>
        <taxon>Cryptococcaceae</taxon>
        <taxon>Cryptococcus</taxon>
    </lineage>
</organism>
<dbReference type="VEuPathDB" id="FungiDB:L203_02284"/>
<dbReference type="OrthoDB" id="2572521at2759"/>
<accession>A0A1E3IPF9</accession>
<feature type="compositionally biased region" description="Polar residues" evidence="1">
    <location>
        <begin position="183"/>
        <end position="203"/>
    </location>
</feature>
<dbReference type="KEGG" id="cdep:91088732"/>
<reference evidence="2" key="3">
    <citation type="submission" date="2024-01" db="EMBL/GenBank/DDBJ databases">
        <authorList>
            <person name="Coelho M.A."/>
            <person name="David-Palma M."/>
            <person name="Shea T."/>
            <person name="Sun S."/>
            <person name="Cuomo C.A."/>
            <person name="Heitman J."/>
        </authorList>
    </citation>
    <scope>NUCLEOTIDE SEQUENCE</scope>
    <source>
        <strain evidence="2">CBS 7841</strain>
    </source>
</reference>
<feature type="region of interest" description="Disordered" evidence="1">
    <location>
        <begin position="176"/>
        <end position="228"/>
    </location>
</feature>
<dbReference type="AlphaFoldDB" id="A0A1E3IPF9"/>
<feature type="compositionally biased region" description="Gly residues" evidence="1">
    <location>
        <begin position="310"/>
        <end position="321"/>
    </location>
</feature>
<dbReference type="Proteomes" id="UP000094043">
    <property type="component" value="Chromosome 5"/>
</dbReference>